<sequence length="258" mass="29090">MLDLLLWDRCVDHFKMNGVTLTLVIRLNLELSNFLENSFINIDPPQAPAATRTPVTNHPSSLAIVNTKEVHNFRIEARKALEQLSTAAAQITNNVPTVQTIDQIIGAVSDQFQAQQLRVQCEIQEQVQSTNTRFATLAEQMQQLISTTTTTAAAHNPPTPRPLPVTSQFQGEERRNIYIPNETLRETDRALAFGRPPAHVKPNAPSMDTLYNHKFSRTKHCDEEVSRAVPQRRPPPAINPFGFSDYPPDDYYDHLQPC</sequence>
<keyword evidence="2" id="KW-1185">Reference proteome</keyword>
<accession>A0A915I5S8</accession>
<organism evidence="2 3">
    <name type="scientific">Romanomermis culicivorax</name>
    <name type="common">Nematode worm</name>
    <dbReference type="NCBI Taxonomy" id="13658"/>
    <lineage>
        <taxon>Eukaryota</taxon>
        <taxon>Metazoa</taxon>
        <taxon>Ecdysozoa</taxon>
        <taxon>Nematoda</taxon>
        <taxon>Enoplea</taxon>
        <taxon>Dorylaimia</taxon>
        <taxon>Mermithida</taxon>
        <taxon>Mermithoidea</taxon>
        <taxon>Mermithidae</taxon>
        <taxon>Romanomermis</taxon>
    </lineage>
</organism>
<evidence type="ECO:0000313" key="2">
    <source>
        <dbReference type="Proteomes" id="UP000887565"/>
    </source>
</evidence>
<feature type="region of interest" description="Disordered" evidence="1">
    <location>
        <begin position="222"/>
        <end position="248"/>
    </location>
</feature>
<evidence type="ECO:0000313" key="3">
    <source>
        <dbReference type="WBParaSite" id="nRc.2.0.1.t09210-RA"/>
    </source>
</evidence>
<proteinExistence type="predicted"/>
<dbReference type="WBParaSite" id="nRc.2.0.1.t09210-RA">
    <property type="protein sequence ID" value="nRc.2.0.1.t09210-RA"/>
    <property type="gene ID" value="nRc.2.0.1.g09210"/>
</dbReference>
<reference evidence="3" key="1">
    <citation type="submission" date="2022-11" db="UniProtKB">
        <authorList>
            <consortium name="WormBaseParasite"/>
        </authorList>
    </citation>
    <scope>IDENTIFICATION</scope>
</reference>
<protein>
    <submittedName>
        <fullName evidence="3">Uncharacterized protein</fullName>
    </submittedName>
</protein>
<name>A0A915I5S8_ROMCU</name>
<dbReference type="Proteomes" id="UP000887565">
    <property type="component" value="Unplaced"/>
</dbReference>
<dbReference type="AlphaFoldDB" id="A0A915I5S8"/>
<evidence type="ECO:0000256" key="1">
    <source>
        <dbReference type="SAM" id="MobiDB-lite"/>
    </source>
</evidence>